<keyword evidence="2" id="KW-0560">Oxidoreductase</keyword>
<dbReference type="NCBIfam" id="NF005469">
    <property type="entry name" value="PRK07063.1"/>
    <property type="match status" value="1"/>
</dbReference>
<evidence type="ECO:0000256" key="1">
    <source>
        <dbReference type="ARBA" id="ARBA00006484"/>
    </source>
</evidence>
<evidence type="ECO:0000313" key="3">
    <source>
        <dbReference type="EMBL" id="SVA59619.1"/>
    </source>
</evidence>
<dbReference type="AlphaFoldDB" id="A0A381X4D4"/>
<name>A0A381X4D4_9ZZZZ</name>
<dbReference type="SUPFAM" id="SSF51735">
    <property type="entry name" value="NAD(P)-binding Rossmann-fold domains"/>
    <property type="match status" value="1"/>
</dbReference>
<dbReference type="PROSITE" id="PS00061">
    <property type="entry name" value="ADH_SHORT"/>
    <property type="match status" value="1"/>
</dbReference>
<dbReference type="PANTHER" id="PTHR24321:SF8">
    <property type="entry name" value="ESTRADIOL 17-BETA-DEHYDROGENASE 8-RELATED"/>
    <property type="match status" value="1"/>
</dbReference>
<dbReference type="FunFam" id="3.40.50.720:FF:000084">
    <property type="entry name" value="Short-chain dehydrogenase reductase"/>
    <property type="match status" value="1"/>
</dbReference>
<gene>
    <name evidence="3" type="ORF">METZ01_LOCUS112473</name>
</gene>
<reference evidence="3" key="1">
    <citation type="submission" date="2018-05" db="EMBL/GenBank/DDBJ databases">
        <authorList>
            <person name="Lanie J.A."/>
            <person name="Ng W.-L."/>
            <person name="Kazmierczak K.M."/>
            <person name="Andrzejewski T.M."/>
            <person name="Davidsen T.M."/>
            <person name="Wayne K.J."/>
            <person name="Tettelin H."/>
            <person name="Glass J.I."/>
            <person name="Rusch D."/>
            <person name="Podicherti R."/>
            <person name="Tsui H.-C.T."/>
            <person name="Winkler M.E."/>
        </authorList>
    </citation>
    <scope>NUCLEOTIDE SEQUENCE</scope>
</reference>
<dbReference type="EMBL" id="UINC01013875">
    <property type="protein sequence ID" value="SVA59619.1"/>
    <property type="molecule type" value="Genomic_DNA"/>
</dbReference>
<dbReference type="NCBIfam" id="NF005559">
    <property type="entry name" value="PRK07231.1"/>
    <property type="match status" value="1"/>
</dbReference>
<accession>A0A381X4D4</accession>
<dbReference type="InterPro" id="IPR020904">
    <property type="entry name" value="Sc_DH/Rdtase_CS"/>
</dbReference>
<organism evidence="3">
    <name type="scientific">marine metagenome</name>
    <dbReference type="NCBI Taxonomy" id="408172"/>
    <lineage>
        <taxon>unclassified sequences</taxon>
        <taxon>metagenomes</taxon>
        <taxon>ecological metagenomes</taxon>
    </lineage>
</organism>
<dbReference type="PRINTS" id="PR00080">
    <property type="entry name" value="SDRFAMILY"/>
</dbReference>
<dbReference type="PANTHER" id="PTHR24321">
    <property type="entry name" value="DEHYDROGENASES, SHORT CHAIN"/>
    <property type="match status" value="1"/>
</dbReference>
<evidence type="ECO:0008006" key="4">
    <source>
        <dbReference type="Google" id="ProtNLM"/>
    </source>
</evidence>
<comment type="similarity">
    <text evidence="1">Belongs to the short-chain dehydrogenases/reductases (SDR) family.</text>
</comment>
<sequence>MTGRLQDKIAIITGAGSGIGEATAKRFVQEGAKVIIAEINSDNGKKVADEINNNGGRASFIETDVASSSSVKSMVEKAVSIFGSPEILVNNAGIAVFDDPLKLSEEDWKKCFSVDLDGVWYGCQHTLPYMLDKKKGSIVNIASVHSFQIIPKTFPYPVAKHGVLGLTRALAVDYANKGIKINAISPGYIFTPINEWFFNTKPDPAAAKKEAEMHHPINRLGSSEEIANAALFMSSDECNFMIGANVVIDGGITLKIHDN</sequence>
<dbReference type="InterPro" id="IPR002347">
    <property type="entry name" value="SDR_fam"/>
</dbReference>
<proteinExistence type="inferred from homology"/>
<dbReference type="CDD" id="cd05233">
    <property type="entry name" value="SDR_c"/>
    <property type="match status" value="1"/>
</dbReference>
<evidence type="ECO:0000256" key="2">
    <source>
        <dbReference type="ARBA" id="ARBA00023002"/>
    </source>
</evidence>
<protein>
    <recommendedName>
        <fullName evidence="4">Short-chain dehydrogenase</fullName>
    </recommendedName>
</protein>
<dbReference type="InterPro" id="IPR036291">
    <property type="entry name" value="NAD(P)-bd_dom_sf"/>
</dbReference>
<dbReference type="Pfam" id="PF13561">
    <property type="entry name" value="adh_short_C2"/>
    <property type="match status" value="1"/>
</dbReference>
<dbReference type="PRINTS" id="PR00081">
    <property type="entry name" value="GDHRDH"/>
</dbReference>
<dbReference type="GO" id="GO:0016491">
    <property type="term" value="F:oxidoreductase activity"/>
    <property type="evidence" value="ECO:0007669"/>
    <property type="project" value="UniProtKB-KW"/>
</dbReference>
<dbReference type="Gene3D" id="3.40.50.720">
    <property type="entry name" value="NAD(P)-binding Rossmann-like Domain"/>
    <property type="match status" value="1"/>
</dbReference>